<gene>
    <name evidence="1" type="ORF">QX249_10920</name>
</gene>
<dbReference type="GO" id="GO:0008270">
    <property type="term" value="F:zinc ion binding"/>
    <property type="evidence" value="ECO:0007669"/>
    <property type="project" value="UniProtKB-KW"/>
</dbReference>
<dbReference type="Proteomes" id="UP001253193">
    <property type="component" value="Unassembled WGS sequence"/>
</dbReference>
<comment type="caution">
    <text evidence="1">The sequence shown here is derived from an EMBL/GenBank/DDBJ whole genome shotgun (WGS) entry which is preliminary data.</text>
</comment>
<protein>
    <submittedName>
        <fullName evidence="1">Zinc-finger-containing protein</fullName>
    </submittedName>
</protein>
<proteinExistence type="predicted"/>
<keyword evidence="1" id="KW-0862">Zinc</keyword>
<accession>A0AAW8Q0R0</accession>
<dbReference type="EMBL" id="JAUHGG010000003">
    <property type="protein sequence ID" value="MDS1821174.1"/>
    <property type="molecule type" value="Genomic_DNA"/>
</dbReference>
<organism evidence="1 2">
    <name type="scientific">Vibrio parahaemolyticus</name>
    <dbReference type="NCBI Taxonomy" id="670"/>
    <lineage>
        <taxon>Bacteria</taxon>
        <taxon>Pseudomonadati</taxon>
        <taxon>Pseudomonadota</taxon>
        <taxon>Gammaproteobacteria</taxon>
        <taxon>Vibrionales</taxon>
        <taxon>Vibrionaceae</taxon>
        <taxon>Vibrio</taxon>
    </lineage>
</organism>
<keyword evidence="1" id="KW-0863">Zinc-finger</keyword>
<name>A0AAW8Q0R0_VIBPH</name>
<keyword evidence="1" id="KW-0479">Metal-binding</keyword>
<dbReference type="Pfam" id="PF11672">
    <property type="entry name" value="DUF3268"/>
    <property type="match status" value="2"/>
</dbReference>
<dbReference type="AlphaFoldDB" id="A0AAW8Q0R0"/>
<sequence length="296" mass="33082">MNIYCCECQQTVNANNVSGASLFPQSKNKKVLAANFWVCPTCNGHVGCKKGSKNPKGVIQSKAIKKALQDTHRVIDAMTEIGFKYGNCTGQITKRLGHQYRSTDISSVQDAEIALVAVVMYLNESGEKNLEKVTEIINRKRQKVSALRKADPTITIWCTCCNKMMPSVLREANLVTPKSKPDSMLWVCTGCLNYISCHQHSGGLIKPMGFIANPELRAARKHIHAKLDAIWKLGFMTRNDIYVSLSRSIGREYHTAEIKTVPEARNIYRLLNAMTDSMTANQQQKIQEEIEKASKS</sequence>
<evidence type="ECO:0000313" key="2">
    <source>
        <dbReference type="Proteomes" id="UP001253193"/>
    </source>
</evidence>
<dbReference type="RefSeq" id="WP_311020031.1">
    <property type="nucleotide sequence ID" value="NZ_JAUHGG010000003.1"/>
</dbReference>
<evidence type="ECO:0000313" key="1">
    <source>
        <dbReference type="EMBL" id="MDS1821174.1"/>
    </source>
</evidence>
<dbReference type="InterPro" id="IPR021686">
    <property type="entry name" value="DUF3268"/>
</dbReference>
<reference evidence="1" key="1">
    <citation type="submission" date="2023-06" db="EMBL/GenBank/DDBJ databases">
        <title>Genomic Diversity of Vibrio spp. and Metagenomic Analysis of Pathogens in Florida Gulf Coastal Waters Following Hurricane Ian.</title>
        <authorList>
            <person name="Brumfield K.D."/>
        </authorList>
    </citation>
    <scope>NUCLEOTIDE SEQUENCE</scope>
    <source>
        <strain evidence="1">WBS2B-138</strain>
    </source>
</reference>